<sequence length="107" mass="12450">MSVRWNAWLFGMGFQHCSLFPRSFFPRRSAGMQIENMTPLSFFCVEENVSKFYEEYNFPPQLQSIWGFGRRWPTSKSSGLCSHFFFFFELVKGVVTNCLGAFQSATT</sequence>
<dbReference type="RefSeq" id="XP_028879021.1">
    <property type="nucleotide sequence ID" value="XM_029029645.1"/>
</dbReference>
<dbReference type="AlphaFoldDB" id="A0A1X0NJM7"/>
<evidence type="ECO:0000313" key="1">
    <source>
        <dbReference type="EMBL" id="ORC84955.1"/>
    </source>
</evidence>
<dbReference type="EMBL" id="NBCO01000039">
    <property type="protein sequence ID" value="ORC84955.1"/>
    <property type="molecule type" value="Genomic_DNA"/>
</dbReference>
<name>A0A1X0NJM7_9TRYP</name>
<reference evidence="1 2" key="1">
    <citation type="submission" date="2017-03" db="EMBL/GenBank/DDBJ databases">
        <title>An alternative strategy for trypanosome survival in the mammalian bloodstream revealed through genome and transcriptome analysis of the ubiquitous bovine parasite Trypanosoma (Megatrypanum) theileri.</title>
        <authorList>
            <person name="Kelly S."/>
            <person name="Ivens A."/>
            <person name="Mott A."/>
            <person name="O'Neill E."/>
            <person name="Emms D."/>
            <person name="Macleod O."/>
            <person name="Voorheis P."/>
            <person name="Matthews J."/>
            <person name="Matthews K."/>
            <person name="Carrington M."/>
        </authorList>
    </citation>
    <scope>NUCLEOTIDE SEQUENCE [LARGE SCALE GENOMIC DNA]</scope>
    <source>
        <strain evidence="1">Edinburgh</strain>
    </source>
</reference>
<proteinExistence type="predicted"/>
<dbReference type="GeneID" id="39989425"/>
<keyword evidence="2" id="KW-1185">Reference proteome</keyword>
<protein>
    <submittedName>
        <fullName evidence="1">Uncharacterized protein</fullName>
    </submittedName>
</protein>
<comment type="caution">
    <text evidence="1">The sequence shown here is derived from an EMBL/GenBank/DDBJ whole genome shotgun (WGS) entry which is preliminary data.</text>
</comment>
<dbReference type="Proteomes" id="UP000192257">
    <property type="component" value="Unassembled WGS sequence"/>
</dbReference>
<organism evidence="1 2">
    <name type="scientific">Trypanosoma theileri</name>
    <dbReference type="NCBI Taxonomy" id="67003"/>
    <lineage>
        <taxon>Eukaryota</taxon>
        <taxon>Discoba</taxon>
        <taxon>Euglenozoa</taxon>
        <taxon>Kinetoplastea</taxon>
        <taxon>Metakinetoplastina</taxon>
        <taxon>Trypanosomatida</taxon>
        <taxon>Trypanosomatidae</taxon>
        <taxon>Trypanosoma</taxon>
    </lineage>
</organism>
<evidence type="ECO:0000313" key="2">
    <source>
        <dbReference type="Proteomes" id="UP000192257"/>
    </source>
</evidence>
<dbReference type="VEuPathDB" id="TriTrypDB:TM35_000391290"/>
<accession>A0A1X0NJM7</accession>
<gene>
    <name evidence="1" type="ORF">TM35_000391290</name>
</gene>